<feature type="transmembrane region" description="Helical" evidence="7">
    <location>
        <begin position="31"/>
        <end position="53"/>
    </location>
</feature>
<name>A0ABY1QEW6_9BURK</name>
<comment type="subcellular location">
    <subcellularLocation>
        <location evidence="1">Membrane</location>
        <topology evidence="1">Multi-pass membrane protein</topology>
    </subcellularLocation>
</comment>
<dbReference type="EMBL" id="FXUL01000015">
    <property type="protein sequence ID" value="SMP69388.1"/>
    <property type="molecule type" value="Genomic_DNA"/>
</dbReference>
<keyword evidence="4 7" id="KW-0812">Transmembrane</keyword>
<dbReference type="InterPro" id="IPR017475">
    <property type="entry name" value="EPS_sugar_tfrase"/>
</dbReference>
<accession>A0ABY1QEW6</accession>
<dbReference type="InterPro" id="IPR017464">
    <property type="entry name" value="Sugar_tfrase_EpsB_2"/>
</dbReference>
<keyword evidence="5 7" id="KW-1133">Transmembrane helix</keyword>
<feature type="transmembrane region" description="Helical" evidence="7">
    <location>
        <begin position="106"/>
        <end position="126"/>
    </location>
</feature>
<reference evidence="9 10" key="1">
    <citation type="submission" date="2017-05" db="EMBL/GenBank/DDBJ databases">
        <authorList>
            <person name="Varghese N."/>
            <person name="Submissions S."/>
        </authorList>
    </citation>
    <scope>NUCLEOTIDE SEQUENCE [LARGE SCALE GENOMIC DNA]</scope>
    <source>
        <strain evidence="9 10">DSM 26001</strain>
    </source>
</reference>
<evidence type="ECO:0000256" key="2">
    <source>
        <dbReference type="ARBA" id="ARBA00006464"/>
    </source>
</evidence>
<comment type="similarity">
    <text evidence="2">Belongs to the bacterial sugar transferase family.</text>
</comment>
<feature type="transmembrane region" description="Helical" evidence="7">
    <location>
        <begin position="73"/>
        <end position="94"/>
    </location>
</feature>
<dbReference type="PANTHER" id="PTHR30576:SF21">
    <property type="entry name" value="UDP-GLUCOSE:UNDECAPRENYL-PHOSPHATE GLUCOSE-1-PHOSPHATE TRANSFERASE"/>
    <property type="match status" value="1"/>
</dbReference>
<dbReference type="GO" id="GO:0016740">
    <property type="term" value="F:transferase activity"/>
    <property type="evidence" value="ECO:0007669"/>
    <property type="project" value="UniProtKB-KW"/>
</dbReference>
<feature type="transmembrane region" description="Helical" evidence="7">
    <location>
        <begin position="304"/>
        <end position="327"/>
    </location>
</feature>
<evidence type="ECO:0000259" key="8">
    <source>
        <dbReference type="Pfam" id="PF02397"/>
    </source>
</evidence>
<gene>
    <name evidence="9" type="ORF">SAMN06295970_11510</name>
</gene>
<dbReference type="InterPro" id="IPR003362">
    <property type="entry name" value="Bact_transf"/>
</dbReference>
<evidence type="ECO:0000256" key="1">
    <source>
        <dbReference type="ARBA" id="ARBA00004141"/>
    </source>
</evidence>
<feature type="transmembrane region" description="Helical" evidence="7">
    <location>
        <begin position="132"/>
        <end position="155"/>
    </location>
</feature>
<keyword evidence="10" id="KW-1185">Reference proteome</keyword>
<organism evidence="9 10">
    <name type="scientific">Noviherbaspirillum suwonense</name>
    <dbReference type="NCBI Taxonomy" id="1224511"/>
    <lineage>
        <taxon>Bacteria</taxon>
        <taxon>Pseudomonadati</taxon>
        <taxon>Pseudomonadota</taxon>
        <taxon>Betaproteobacteria</taxon>
        <taxon>Burkholderiales</taxon>
        <taxon>Oxalobacteraceae</taxon>
        <taxon>Noviherbaspirillum</taxon>
    </lineage>
</organism>
<dbReference type="NCBIfam" id="TIGR03013">
    <property type="entry name" value="EpsB_2"/>
    <property type="match status" value="1"/>
</dbReference>
<keyword evidence="3 9" id="KW-0808">Transferase</keyword>
<evidence type="ECO:0000256" key="7">
    <source>
        <dbReference type="SAM" id="Phobius"/>
    </source>
</evidence>
<evidence type="ECO:0000313" key="10">
    <source>
        <dbReference type="Proteomes" id="UP001158049"/>
    </source>
</evidence>
<evidence type="ECO:0000256" key="4">
    <source>
        <dbReference type="ARBA" id="ARBA00022692"/>
    </source>
</evidence>
<dbReference type="Gene3D" id="3.40.50.720">
    <property type="entry name" value="NAD(P)-binding Rossmann-like Domain"/>
    <property type="match status" value="1"/>
</dbReference>
<dbReference type="PANTHER" id="PTHR30576">
    <property type="entry name" value="COLANIC BIOSYNTHESIS UDP-GLUCOSE LIPID CARRIER TRANSFERASE"/>
    <property type="match status" value="1"/>
</dbReference>
<evidence type="ECO:0000256" key="3">
    <source>
        <dbReference type="ARBA" id="ARBA00022679"/>
    </source>
</evidence>
<evidence type="ECO:0000256" key="6">
    <source>
        <dbReference type="ARBA" id="ARBA00023136"/>
    </source>
</evidence>
<dbReference type="Proteomes" id="UP001158049">
    <property type="component" value="Unassembled WGS sequence"/>
</dbReference>
<evidence type="ECO:0000313" key="9">
    <source>
        <dbReference type="EMBL" id="SMP69388.1"/>
    </source>
</evidence>
<proteinExistence type="inferred from homology"/>
<evidence type="ECO:0000256" key="5">
    <source>
        <dbReference type="ARBA" id="ARBA00022989"/>
    </source>
</evidence>
<dbReference type="NCBIfam" id="TIGR03025">
    <property type="entry name" value="EPS_sugtrans"/>
    <property type="match status" value="1"/>
</dbReference>
<protein>
    <submittedName>
        <fullName evidence="9">Sugar transferase, PEP-CTERM system associated/exopolysaccharide biosynthesis polyprenyl glycosylphosphotransferase</fullName>
    </submittedName>
</protein>
<dbReference type="Pfam" id="PF02397">
    <property type="entry name" value="Bac_transf"/>
    <property type="match status" value="1"/>
</dbReference>
<feature type="domain" description="Bacterial sugar transferase" evidence="8">
    <location>
        <begin position="299"/>
        <end position="482"/>
    </location>
</feature>
<comment type="caution">
    <text evidence="9">The sequence shown here is derived from an EMBL/GenBank/DDBJ whole genome shotgun (WGS) entry which is preliminary data.</text>
</comment>
<keyword evidence="6 7" id="KW-0472">Membrane</keyword>
<sequence length="488" mass="54712">MHRVNSRVLAGLASAWNKFGVRNVLKISNHYVSKIASALLLIEIGILIASAYLAAAVRFSGDTGFFRTDDHQFFPSAMAFAISMVFAMTALGMYQHDFREGFRNTLLRMMPSFLLGFMLTAFVFYIMPGFYFGRGILMLMLGFAACGILLVRVVLFKSSESRLLESRVLFLGAGPLAKECADLASNNGGYHKYDVVGFVPMPEETTSVPAASVLPVGRSLVAIANEHNASEIVVAVQNRRGGSFPIRELLDCKLNGIKVIDSATFFEREACQIRVDSLQPSWFVFGSGFDQTFMRSFVKRAFDLFASLLIFIGTLPVTSITALLIWLEDRSPIFYRQERVGEDGNTFMVLKFRSMRTDAEKEGAPIWAKTGDTRTTRVGRVIRKLRIDEIPQVLNVIKGEMSFVGPRPERPFFVEQLCEKVPYYNMRHSIKPGITGLAQVRYQYGASVEDAVQKLQYDLYYVKNNSLFLDLLILLDTLQVVLLSKGSR</sequence>